<reference evidence="1 2" key="1">
    <citation type="submission" date="2020-08" db="EMBL/GenBank/DDBJ databases">
        <title>Genome public.</title>
        <authorList>
            <person name="Liu C."/>
            <person name="Sun Q."/>
        </authorList>
    </citation>
    <scope>NUCLEOTIDE SEQUENCE [LARGE SCALE GENOMIC DNA]</scope>
    <source>
        <strain evidence="1 2">NSJ-66</strain>
    </source>
</reference>
<dbReference type="Proteomes" id="UP000634672">
    <property type="component" value="Unassembled WGS sequence"/>
</dbReference>
<dbReference type="RefSeq" id="WP_187024901.1">
    <property type="nucleotide sequence ID" value="NZ_JACOPB010000038.1"/>
</dbReference>
<comment type="caution">
    <text evidence="1">The sequence shown here is derived from an EMBL/GenBank/DDBJ whole genome shotgun (WGS) entry which is preliminary data.</text>
</comment>
<keyword evidence="2" id="KW-1185">Reference proteome</keyword>
<protein>
    <submittedName>
        <fullName evidence="1">Uncharacterized protein</fullName>
    </submittedName>
</protein>
<sequence length="67" mass="7938">MDEKGKNFRNQILNEADMLEGCRNRMCITDDEQELERLYCGLGLRAANLYHMNLRRIREMESNGEDN</sequence>
<dbReference type="EMBL" id="JACOPB010000038">
    <property type="protein sequence ID" value="MBC5712494.1"/>
    <property type="molecule type" value="Genomic_DNA"/>
</dbReference>
<organism evidence="1 2">
    <name type="scientific">Hungatella hominis</name>
    <dbReference type="NCBI Taxonomy" id="2763050"/>
    <lineage>
        <taxon>Bacteria</taxon>
        <taxon>Bacillati</taxon>
        <taxon>Bacillota</taxon>
        <taxon>Clostridia</taxon>
        <taxon>Lachnospirales</taxon>
        <taxon>Lachnospiraceae</taxon>
        <taxon>Hungatella</taxon>
    </lineage>
</organism>
<name>A0ABR7HH34_9FIRM</name>
<accession>A0ABR7HH34</accession>
<evidence type="ECO:0000313" key="2">
    <source>
        <dbReference type="Proteomes" id="UP000634672"/>
    </source>
</evidence>
<proteinExistence type="predicted"/>
<gene>
    <name evidence="1" type="ORF">H8S75_31830</name>
</gene>
<evidence type="ECO:0000313" key="1">
    <source>
        <dbReference type="EMBL" id="MBC5712494.1"/>
    </source>
</evidence>